<evidence type="ECO:0000313" key="2">
    <source>
        <dbReference type="EMBL" id="BAD10816.1"/>
    </source>
</evidence>
<evidence type="ECO:0000313" key="3">
    <source>
        <dbReference type="Proteomes" id="UP000000763"/>
    </source>
</evidence>
<proteinExistence type="predicted"/>
<sequence>MPPLPLSRPLAPLGGVSDLTSKVSGEEQGQRMWQGGEGLSSRRLSALSFTLLYLVNWVIYVRPDVVIGLTCDANKHAFKRSTVLDNTPTSKHSLDDRRPLIRVRKSNVRSTIKGKDVLHVRTLELLA</sequence>
<reference evidence="1" key="1">
    <citation type="submission" date="2001-07" db="EMBL/GenBank/DDBJ databases">
        <title>Oryza sativa nipponbare(GA3) genomic DNA, chromosome 8, BAC clone:OJ1005_B05.</title>
        <authorList>
            <person name="Sasaki T."/>
            <person name="Matsumoto T."/>
            <person name="Yamamoto K."/>
        </authorList>
    </citation>
    <scope>NUCLEOTIDE SEQUENCE</scope>
</reference>
<dbReference type="Proteomes" id="UP000000763">
    <property type="component" value="Chromosome 8"/>
</dbReference>
<reference evidence="3" key="3">
    <citation type="journal article" date="2005" name="Nature">
        <title>The map-based sequence of the rice genome.</title>
        <authorList>
            <consortium name="International rice genome sequencing project (IRGSP)"/>
            <person name="Matsumoto T."/>
            <person name="Wu J."/>
            <person name="Kanamori H."/>
            <person name="Katayose Y."/>
            <person name="Fujisawa M."/>
            <person name="Namiki N."/>
            <person name="Mizuno H."/>
            <person name="Yamamoto K."/>
            <person name="Antonio B.A."/>
            <person name="Baba T."/>
            <person name="Sakata K."/>
            <person name="Nagamura Y."/>
            <person name="Aoki H."/>
            <person name="Arikawa K."/>
            <person name="Arita K."/>
            <person name="Bito T."/>
            <person name="Chiden Y."/>
            <person name="Fujitsuka N."/>
            <person name="Fukunaka R."/>
            <person name="Hamada M."/>
            <person name="Harada C."/>
            <person name="Hayashi A."/>
            <person name="Hijishita S."/>
            <person name="Honda M."/>
            <person name="Hosokawa S."/>
            <person name="Ichikawa Y."/>
            <person name="Idonuma A."/>
            <person name="Iijima M."/>
            <person name="Ikeda M."/>
            <person name="Ikeno M."/>
            <person name="Ito K."/>
            <person name="Ito S."/>
            <person name="Ito T."/>
            <person name="Ito Y."/>
            <person name="Ito Y."/>
            <person name="Iwabuchi A."/>
            <person name="Kamiya K."/>
            <person name="Karasawa W."/>
            <person name="Kurita K."/>
            <person name="Katagiri S."/>
            <person name="Kikuta A."/>
            <person name="Kobayashi H."/>
            <person name="Kobayashi N."/>
            <person name="Machita K."/>
            <person name="Maehara T."/>
            <person name="Masukawa M."/>
            <person name="Mizubayashi T."/>
            <person name="Mukai Y."/>
            <person name="Nagasaki H."/>
            <person name="Nagata Y."/>
            <person name="Naito S."/>
            <person name="Nakashima M."/>
            <person name="Nakama Y."/>
            <person name="Nakamichi Y."/>
            <person name="Nakamura M."/>
            <person name="Meguro A."/>
            <person name="Negishi M."/>
            <person name="Ohta I."/>
            <person name="Ohta T."/>
            <person name="Okamoto M."/>
            <person name="Ono N."/>
            <person name="Saji S."/>
            <person name="Sakaguchi M."/>
            <person name="Sakai K."/>
            <person name="Shibata M."/>
            <person name="Shimokawa T."/>
            <person name="Song J."/>
            <person name="Takazaki Y."/>
            <person name="Terasawa K."/>
            <person name="Tsugane M."/>
            <person name="Tsuji K."/>
            <person name="Ueda S."/>
            <person name="Waki K."/>
            <person name="Yamagata H."/>
            <person name="Yamamoto M."/>
            <person name="Yamamoto S."/>
            <person name="Yamane H."/>
            <person name="Yoshiki S."/>
            <person name="Yoshihara R."/>
            <person name="Yukawa K."/>
            <person name="Zhong H."/>
            <person name="Yano M."/>
            <person name="Yuan Q."/>
            <person name="Ouyang S."/>
            <person name="Liu J."/>
            <person name="Jones K.M."/>
            <person name="Gansberger K."/>
            <person name="Moffat K."/>
            <person name="Hill J."/>
            <person name="Bera J."/>
            <person name="Fadrosh D."/>
            <person name="Jin S."/>
            <person name="Johri S."/>
            <person name="Kim M."/>
            <person name="Overton L."/>
            <person name="Reardon M."/>
            <person name="Tsitrin T."/>
            <person name="Vuong H."/>
            <person name="Weaver B."/>
            <person name="Ciecko A."/>
            <person name="Tallon L."/>
            <person name="Jackson J."/>
            <person name="Pai G."/>
            <person name="Aken S.V."/>
            <person name="Utterback T."/>
            <person name="Reidmuller S."/>
            <person name="Feldblyum T."/>
            <person name="Hsiao J."/>
            <person name="Zismann V."/>
            <person name="Iobst S."/>
            <person name="de Vazeille A.R."/>
            <person name="Buell C.R."/>
            <person name="Ying K."/>
            <person name="Li Y."/>
            <person name="Lu T."/>
            <person name="Huang Y."/>
            <person name="Zhao Q."/>
            <person name="Feng Q."/>
            <person name="Zhang L."/>
            <person name="Zhu J."/>
            <person name="Weng Q."/>
            <person name="Mu J."/>
            <person name="Lu Y."/>
            <person name="Fan D."/>
            <person name="Liu Y."/>
            <person name="Guan J."/>
            <person name="Zhang Y."/>
            <person name="Yu S."/>
            <person name="Liu X."/>
            <person name="Zhang Y."/>
            <person name="Hong G."/>
            <person name="Han B."/>
            <person name="Choisne N."/>
            <person name="Demange N."/>
            <person name="Orjeda G."/>
            <person name="Samain S."/>
            <person name="Cattolico L."/>
            <person name="Pelletier E."/>
            <person name="Couloux A."/>
            <person name="Segurens B."/>
            <person name="Wincker P."/>
            <person name="D'Hont A."/>
            <person name="Scarpelli C."/>
            <person name="Weissenbach J."/>
            <person name="Salanoubat M."/>
            <person name="Quetier F."/>
            <person name="Yu Y."/>
            <person name="Kim H.R."/>
            <person name="Rambo T."/>
            <person name="Currie J."/>
            <person name="Collura K."/>
            <person name="Luo M."/>
            <person name="Yang T."/>
            <person name="Ammiraju J.S.S."/>
            <person name="Engler F."/>
            <person name="Soderlund C."/>
            <person name="Wing R.A."/>
            <person name="Palmer L.E."/>
            <person name="de la Bastide M."/>
            <person name="Spiegel L."/>
            <person name="Nascimento L."/>
            <person name="Zutavern T."/>
            <person name="O'Shaughnessy A."/>
            <person name="Dike S."/>
            <person name="Dedhia N."/>
            <person name="Preston R."/>
            <person name="Balija V."/>
            <person name="McCombie W.R."/>
            <person name="Chow T."/>
            <person name="Chen H."/>
            <person name="Chung M."/>
            <person name="Chen C."/>
            <person name="Shaw J."/>
            <person name="Wu H."/>
            <person name="Hsiao K."/>
            <person name="Chao Y."/>
            <person name="Chu M."/>
            <person name="Cheng C."/>
            <person name="Hour A."/>
            <person name="Lee P."/>
            <person name="Lin S."/>
            <person name="Lin Y."/>
            <person name="Liou J."/>
            <person name="Liu S."/>
            <person name="Hsing Y."/>
            <person name="Raghuvanshi S."/>
            <person name="Mohanty A."/>
            <person name="Bharti A.K."/>
            <person name="Gaur A."/>
            <person name="Gupta V."/>
            <person name="Kumar D."/>
            <person name="Ravi V."/>
            <person name="Vij S."/>
            <person name="Kapur A."/>
            <person name="Khurana P."/>
            <person name="Khurana P."/>
            <person name="Khurana J.P."/>
            <person name="Tyagi A.K."/>
            <person name="Gaikwad K."/>
            <person name="Singh A."/>
            <person name="Dalal V."/>
            <person name="Srivastava S."/>
            <person name="Dixit A."/>
            <person name="Pal A.K."/>
            <person name="Ghazi I.A."/>
            <person name="Yadav M."/>
            <person name="Pandit A."/>
            <person name="Bhargava A."/>
            <person name="Sureshbabu K."/>
            <person name="Batra K."/>
            <person name="Sharma T.R."/>
            <person name="Mohapatra T."/>
            <person name="Singh N.K."/>
            <person name="Messing J."/>
            <person name="Nelson A.B."/>
            <person name="Fuks G."/>
            <person name="Kavchok S."/>
            <person name="Keizer G."/>
            <person name="Linton E."/>
            <person name="Llaca V."/>
            <person name="Song R."/>
            <person name="Tanyolac B."/>
            <person name="Young S."/>
            <person name="Ho-Il K."/>
            <person name="Hahn J.H."/>
            <person name="Sangsakoo G."/>
            <person name="Vanavichit A."/>
            <person name="de Mattos Luiz.A.T."/>
            <person name="Zimmer P.D."/>
            <person name="Malone G."/>
            <person name="Dellagostin O."/>
            <person name="de Oliveira A.C."/>
            <person name="Bevan M."/>
            <person name="Bancroft I."/>
            <person name="Minx P."/>
            <person name="Cordum H."/>
            <person name="Wilson R."/>
            <person name="Cheng Z."/>
            <person name="Jin W."/>
            <person name="Jiang J."/>
            <person name="Leong S.A."/>
            <person name="Iwama H."/>
            <person name="Gojobori T."/>
            <person name="Itoh T."/>
            <person name="Niimura Y."/>
            <person name="Fujii Y."/>
            <person name="Habara T."/>
            <person name="Sakai H."/>
            <person name="Sato Y."/>
            <person name="Wilson G."/>
            <person name="Kumar K."/>
            <person name="McCouch S."/>
            <person name="Juretic N."/>
            <person name="Hoen D."/>
            <person name="Wright S."/>
            <person name="Bruskiewich R."/>
            <person name="Bureau T."/>
            <person name="Miyao A."/>
            <person name="Hirochika H."/>
            <person name="Nishikawa T."/>
            <person name="Kadowaki K."/>
            <person name="Sugiura M."/>
            <person name="Burr B."/>
            <person name="Sasaki T."/>
        </authorList>
    </citation>
    <scope>NUCLEOTIDE SEQUENCE [LARGE SCALE GENOMIC DNA]</scope>
    <source>
        <strain evidence="3">cv. Nipponbare</strain>
    </source>
</reference>
<organism evidence="2 3">
    <name type="scientific">Oryza sativa subsp. japonica</name>
    <name type="common">Rice</name>
    <dbReference type="NCBI Taxonomy" id="39947"/>
    <lineage>
        <taxon>Eukaryota</taxon>
        <taxon>Viridiplantae</taxon>
        <taxon>Streptophyta</taxon>
        <taxon>Embryophyta</taxon>
        <taxon>Tracheophyta</taxon>
        <taxon>Spermatophyta</taxon>
        <taxon>Magnoliopsida</taxon>
        <taxon>Liliopsida</taxon>
        <taxon>Poales</taxon>
        <taxon>Poaceae</taxon>
        <taxon>BOP clade</taxon>
        <taxon>Oryzoideae</taxon>
        <taxon>Oryzeae</taxon>
        <taxon>Oryzinae</taxon>
        <taxon>Oryza</taxon>
        <taxon>Oryza sativa</taxon>
    </lineage>
</organism>
<name>Q6YPF4_ORYSJ</name>
<accession>Q6YPF4</accession>
<reference evidence="3" key="4">
    <citation type="journal article" date="2008" name="Nucleic Acids Res.">
        <title>The rice annotation project database (RAP-DB): 2008 update.</title>
        <authorList>
            <consortium name="The rice annotation project (RAP)"/>
        </authorList>
    </citation>
    <scope>GENOME REANNOTATION</scope>
    <source>
        <strain evidence="3">cv. Nipponbare</strain>
    </source>
</reference>
<dbReference type="EMBL" id="AP003925">
    <property type="protein sequence ID" value="BAD09062.1"/>
    <property type="molecule type" value="Genomic_DNA"/>
</dbReference>
<gene>
    <name evidence="2" type="ORF">B1203H11.7</name>
    <name evidence="1" type="ORF">OJ1005_B05.36</name>
</gene>
<evidence type="ECO:0000313" key="1">
    <source>
        <dbReference type="EMBL" id="BAD09062.1"/>
    </source>
</evidence>
<protein>
    <submittedName>
        <fullName evidence="2">Uncharacterized protein</fullName>
    </submittedName>
</protein>
<dbReference type="AlphaFoldDB" id="Q6YPF4"/>
<reference evidence="2" key="2">
    <citation type="submission" date="2004-01" db="EMBL/GenBank/DDBJ databases">
        <title>Oryza sativa nipponbare(GA3) genomic DNA, chromosome 8, BAC clone:B1203H11.</title>
        <authorList>
            <person name="Sasaki T."/>
            <person name="Matsumoto T."/>
            <person name="Katayose Y."/>
        </authorList>
    </citation>
    <scope>NUCLEOTIDE SEQUENCE</scope>
</reference>
<dbReference type="EMBL" id="AP006723">
    <property type="protein sequence ID" value="BAD10816.1"/>
    <property type="molecule type" value="Genomic_DNA"/>
</dbReference>